<dbReference type="AlphaFoldDB" id="A0A3B0JXS8"/>
<reference evidence="7" key="1">
    <citation type="submission" date="2018-01" db="EMBL/GenBank/DDBJ databases">
        <authorList>
            <person name="Alioto T."/>
            <person name="Alioto T."/>
        </authorList>
    </citation>
    <scope>NUCLEOTIDE SEQUENCE [LARGE SCALE GENOMIC DNA]</scope>
</reference>
<dbReference type="GO" id="GO:0030150">
    <property type="term" value="P:protein import into mitochondrial matrix"/>
    <property type="evidence" value="ECO:0007669"/>
    <property type="project" value="TreeGrafter"/>
</dbReference>
<dbReference type="GO" id="GO:0050821">
    <property type="term" value="P:protein stabilization"/>
    <property type="evidence" value="ECO:0007669"/>
    <property type="project" value="TreeGrafter"/>
</dbReference>
<dbReference type="GO" id="GO:0006457">
    <property type="term" value="P:protein folding"/>
    <property type="evidence" value="ECO:0007669"/>
    <property type="project" value="TreeGrafter"/>
</dbReference>
<dbReference type="PANTHER" id="PTHR20922">
    <property type="entry name" value="DNL-TYPE ZINC FINGER PROTEIN"/>
    <property type="match status" value="1"/>
</dbReference>
<dbReference type="InterPro" id="IPR024158">
    <property type="entry name" value="Mt_import_TIM15"/>
</dbReference>
<evidence type="ECO:0000256" key="1">
    <source>
        <dbReference type="ARBA" id="ARBA00022723"/>
    </source>
</evidence>
<evidence type="ECO:0000256" key="3">
    <source>
        <dbReference type="ARBA" id="ARBA00022833"/>
    </source>
</evidence>
<organism evidence="6 7">
    <name type="scientific">Drosophila guanche</name>
    <name type="common">Fruit fly</name>
    <dbReference type="NCBI Taxonomy" id="7266"/>
    <lineage>
        <taxon>Eukaryota</taxon>
        <taxon>Metazoa</taxon>
        <taxon>Ecdysozoa</taxon>
        <taxon>Arthropoda</taxon>
        <taxon>Hexapoda</taxon>
        <taxon>Insecta</taxon>
        <taxon>Pterygota</taxon>
        <taxon>Neoptera</taxon>
        <taxon>Endopterygota</taxon>
        <taxon>Diptera</taxon>
        <taxon>Brachycera</taxon>
        <taxon>Muscomorpha</taxon>
        <taxon>Ephydroidea</taxon>
        <taxon>Drosophilidae</taxon>
        <taxon>Drosophila</taxon>
        <taxon>Sophophora</taxon>
    </lineage>
</organism>
<name>A0A3B0JXS8_DROGU</name>
<gene>
    <name evidence="6" type="ORF">DGUA_6G011238</name>
</gene>
<dbReference type="EMBL" id="OUUW01000003">
    <property type="protein sequence ID" value="SPP78569.1"/>
    <property type="molecule type" value="Genomic_DNA"/>
</dbReference>
<dbReference type="OrthoDB" id="512667at2759"/>
<dbReference type="GO" id="GO:0008270">
    <property type="term" value="F:zinc ion binding"/>
    <property type="evidence" value="ECO:0007669"/>
    <property type="project" value="UniProtKB-KW"/>
</dbReference>
<keyword evidence="7" id="KW-1185">Reference proteome</keyword>
<evidence type="ECO:0000256" key="4">
    <source>
        <dbReference type="PROSITE-ProRule" id="PRU00834"/>
    </source>
</evidence>
<sequence>MSYRVQNKITNILYLTKINYLIFYDYATILQYRDTWCCNSCGKVPSLKNVFRTSRFIIIILGKMSTFRQLFKLSAGLGQRSLRAVTRIKPNESRTYRQLKVQLPSTRLASTKTAVPAWTGTNRCTCTGTRFHSSSKPVGIIQKDGDNTATNSIPLGELQTKMQLIYTCKICQTRNMKTISKVAYQRGVVIVTCEGCANHHLIADNLNWFTDLNGKRNIEEILAEKGEKVIKMIDGNCEFLPEHNKPKPNP</sequence>
<dbReference type="GO" id="GO:0051087">
    <property type="term" value="F:protein-folding chaperone binding"/>
    <property type="evidence" value="ECO:0007669"/>
    <property type="project" value="TreeGrafter"/>
</dbReference>
<evidence type="ECO:0000313" key="6">
    <source>
        <dbReference type="EMBL" id="SPP78569.1"/>
    </source>
</evidence>
<dbReference type="Proteomes" id="UP000268350">
    <property type="component" value="Unassembled WGS sequence"/>
</dbReference>
<dbReference type="PANTHER" id="PTHR20922:SF13">
    <property type="entry name" value="DNL-TYPE ZINC FINGER PROTEIN"/>
    <property type="match status" value="1"/>
</dbReference>
<feature type="domain" description="DNL-type" evidence="5">
    <location>
        <begin position="157"/>
        <end position="250"/>
    </location>
</feature>
<keyword evidence="2 4" id="KW-0863">Zinc-finger</keyword>
<dbReference type="STRING" id="7266.A0A3B0JXS8"/>
<keyword evidence="1" id="KW-0479">Metal-binding</keyword>
<protein>
    <submittedName>
        <fullName evidence="6">Blast:DNL-type zinc finger protein</fullName>
    </submittedName>
</protein>
<evidence type="ECO:0000313" key="7">
    <source>
        <dbReference type="Proteomes" id="UP000268350"/>
    </source>
</evidence>
<dbReference type="PROSITE" id="PS51501">
    <property type="entry name" value="ZF_DNL"/>
    <property type="match status" value="1"/>
</dbReference>
<proteinExistence type="predicted"/>
<evidence type="ECO:0000256" key="2">
    <source>
        <dbReference type="ARBA" id="ARBA00022771"/>
    </source>
</evidence>
<dbReference type="GO" id="GO:0005739">
    <property type="term" value="C:mitochondrion"/>
    <property type="evidence" value="ECO:0007669"/>
    <property type="project" value="TreeGrafter"/>
</dbReference>
<keyword evidence="3" id="KW-0862">Zinc</keyword>
<dbReference type="Pfam" id="PF05180">
    <property type="entry name" value="zf-DNL"/>
    <property type="match status" value="1"/>
</dbReference>
<dbReference type="InterPro" id="IPR007853">
    <property type="entry name" value="Znf_DNL-typ"/>
</dbReference>
<evidence type="ECO:0000259" key="5">
    <source>
        <dbReference type="PROSITE" id="PS51501"/>
    </source>
</evidence>
<accession>A0A3B0JXS8</accession>